<comment type="subunit">
    <text evidence="11">Homodimer. The cytoplasmic dynein 1 complex consists of two catalytic heavy chains (HCs) and a number of non-catalytic subunits presented by intermediate chains (ICs).</text>
</comment>
<dbReference type="Gene3D" id="3.40.50.300">
    <property type="entry name" value="P-loop containing nucleotide triphosphate hydrolases"/>
    <property type="match status" value="1"/>
</dbReference>
<evidence type="ECO:0000313" key="13">
    <source>
        <dbReference type="Proteomes" id="UP000270296"/>
    </source>
</evidence>
<reference evidence="14" key="1">
    <citation type="submission" date="2016-06" db="UniProtKB">
        <authorList>
            <consortium name="WormBaseParasite"/>
        </authorList>
    </citation>
    <scope>IDENTIFICATION</scope>
</reference>
<dbReference type="GO" id="GO:0045504">
    <property type="term" value="F:dynein heavy chain binding"/>
    <property type="evidence" value="ECO:0007669"/>
    <property type="project" value="TreeGrafter"/>
</dbReference>
<dbReference type="GO" id="GO:0000226">
    <property type="term" value="P:microtubule cytoskeleton organization"/>
    <property type="evidence" value="ECO:0007669"/>
    <property type="project" value="TreeGrafter"/>
</dbReference>
<dbReference type="SUPFAM" id="SSF52540">
    <property type="entry name" value="P-loop containing nucleoside triphosphate hydrolases"/>
    <property type="match status" value="1"/>
</dbReference>
<evidence type="ECO:0000256" key="6">
    <source>
        <dbReference type="ARBA" id="ARBA00022741"/>
    </source>
</evidence>
<comment type="subcellular location">
    <subcellularLocation>
        <location evidence="1 11">Cytoplasm</location>
        <location evidence="1 11">Cytoskeleton</location>
    </subcellularLocation>
</comment>
<dbReference type="GO" id="GO:0005868">
    <property type="term" value="C:cytoplasmic dynein complex"/>
    <property type="evidence" value="ECO:0007669"/>
    <property type="project" value="UniProtKB-UniRule"/>
</dbReference>
<dbReference type="GO" id="GO:0005874">
    <property type="term" value="C:microtubule"/>
    <property type="evidence" value="ECO:0007669"/>
    <property type="project" value="UniProtKB-KW"/>
</dbReference>
<keyword evidence="5 11" id="KW-0493">Microtubule</keyword>
<evidence type="ECO:0000313" key="12">
    <source>
        <dbReference type="EMBL" id="VDP08161.1"/>
    </source>
</evidence>
<reference evidence="12 13" key="2">
    <citation type="submission" date="2018-11" db="EMBL/GenBank/DDBJ databases">
        <authorList>
            <consortium name="Pathogen Informatics"/>
        </authorList>
    </citation>
    <scope>NUCLEOTIDE SEQUENCE [LARGE SCALE GENOMIC DNA]</scope>
</reference>
<keyword evidence="8 11" id="KW-0243">Dynein</keyword>
<accession>A0A183IQ38</accession>
<dbReference type="InterPro" id="IPR027417">
    <property type="entry name" value="P-loop_NTPase"/>
</dbReference>
<sequence>MPVALNEEENLWSRILDEVRSKSTSNLPESSVLVLGDNESGKTSLVARLQGIEDPKKGFGLEYHYLDIHPDYKNGSYAYQLSNALPDVSPGESSRLGVWVLDGNPIFSHLIKFALTKNLDHCVTIICCSMAEPWSILDSLNRWVTVLRDHVENSGLYDADLLRDCQERQKRFWQEYVEPLDSSSHNDFGSKVPSMETEQILLPLGESALIHNIGLPLIVVMTKDELFDFILMHVRKFCLNYGAALAYTSVKETRHCETLYKYILHRVYGFPFTQPAFIPEKDSIFIPAGWDNEKKIGILCENLISFKPEDSFEEHVKKPAFKRPMSKDALVQAEDDQVFLSKLQVLLTTPTTPSSQTTPTTHRQVSEIECTVPVIVRFSPGI</sequence>
<comment type="similarity">
    <text evidence="2 11">Belongs to the dynein light intermediate chain family.</text>
</comment>
<protein>
    <recommendedName>
        <fullName evidence="11">Dynein light intermediate chain</fullName>
    </recommendedName>
</protein>
<keyword evidence="9 11" id="KW-0505">Motor protein</keyword>
<dbReference type="PANTHER" id="PTHR12688:SF0">
    <property type="entry name" value="DYNEIN LIGHT INTERMEDIATE CHAIN"/>
    <property type="match status" value="1"/>
</dbReference>
<dbReference type="EMBL" id="UZAM01009209">
    <property type="protein sequence ID" value="VDP08161.1"/>
    <property type="molecule type" value="Genomic_DNA"/>
</dbReference>
<evidence type="ECO:0000256" key="5">
    <source>
        <dbReference type="ARBA" id="ARBA00022701"/>
    </source>
</evidence>
<evidence type="ECO:0000256" key="7">
    <source>
        <dbReference type="ARBA" id="ARBA00022840"/>
    </source>
</evidence>
<keyword evidence="6 11" id="KW-0547">Nucleotide-binding</keyword>
<organism evidence="14">
    <name type="scientific">Soboliphyme baturini</name>
    <dbReference type="NCBI Taxonomy" id="241478"/>
    <lineage>
        <taxon>Eukaryota</taxon>
        <taxon>Metazoa</taxon>
        <taxon>Ecdysozoa</taxon>
        <taxon>Nematoda</taxon>
        <taxon>Enoplea</taxon>
        <taxon>Dorylaimia</taxon>
        <taxon>Dioctophymatida</taxon>
        <taxon>Dioctophymatoidea</taxon>
        <taxon>Soboliphymatidae</taxon>
        <taxon>Soboliphyme</taxon>
    </lineage>
</organism>
<dbReference type="InterPro" id="IPR022780">
    <property type="entry name" value="Dynein_light_int_chain"/>
</dbReference>
<evidence type="ECO:0000256" key="11">
    <source>
        <dbReference type="RuleBase" id="RU366047"/>
    </source>
</evidence>
<keyword evidence="10 11" id="KW-0206">Cytoskeleton</keyword>
<dbReference type="GO" id="GO:0005813">
    <property type="term" value="C:centrosome"/>
    <property type="evidence" value="ECO:0007669"/>
    <property type="project" value="TreeGrafter"/>
</dbReference>
<dbReference type="Pfam" id="PF05783">
    <property type="entry name" value="DLIC"/>
    <property type="match status" value="1"/>
</dbReference>
<gene>
    <name evidence="12" type="ORF">SBAD_LOCUS5735</name>
</gene>
<proteinExistence type="inferred from homology"/>
<keyword evidence="13" id="KW-1185">Reference proteome</keyword>
<comment type="function">
    <text evidence="11">Acts as one of several non-catalytic accessory components of the cytoplasmic dynein 1 complex that are thought to be involved in linking dynein to cargos and to adapter proteins that regulate dynein function. Cytoplasmic dynein 1 acts as a motor for the intracellular retrograde motility of vesicles and organelles along microtubules. May play a role in binding dynein to membranous organelles or chromosomes.</text>
</comment>
<evidence type="ECO:0000256" key="3">
    <source>
        <dbReference type="ARBA" id="ARBA00022448"/>
    </source>
</evidence>
<evidence type="ECO:0000256" key="9">
    <source>
        <dbReference type="ARBA" id="ARBA00023175"/>
    </source>
</evidence>
<evidence type="ECO:0000256" key="8">
    <source>
        <dbReference type="ARBA" id="ARBA00023017"/>
    </source>
</evidence>
<dbReference type="InterPro" id="IPR008467">
    <property type="entry name" value="Dynein1_light_intermed_chain"/>
</dbReference>
<dbReference type="AlphaFoldDB" id="A0A183IQ38"/>
<keyword evidence="7 11" id="KW-0067">ATP-binding</keyword>
<evidence type="ECO:0000256" key="4">
    <source>
        <dbReference type="ARBA" id="ARBA00022490"/>
    </source>
</evidence>
<evidence type="ECO:0000256" key="10">
    <source>
        <dbReference type="ARBA" id="ARBA00023212"/>
    </source>
</evidence>
<keyword evidence="4 11" id="KW-0963">Cytoplasm</keyword>
<dbReference type="PANTHER" id="PTHR12688">
    <property type="entry name" value="DYNEIN LIGHT INTERMEDIATE CHAIN"/>
    <property type="match status" value="1"/>
</dbReference>
<dbReference type="GO" id="GO:0005524">
    <property type="term" value="F:ATP binding"/>
    <property type="evidence" value="ECO:0007669"/>
    <property type="project" value="UniProtKB-KW"/>
</dbReference>
<evidence type="ECO:0000256" key="2">
    <source>
        <dbReference type="ARBA" id="ARBA00006831"/>
    </source>
</evidence>
<dbReference type="GO" id="GO:0007018">
    <property type="term" value="P:microtubule-based movement"/>
    <property type="evidence" value="ECO:0007669"/>
    <property type="project" value="InterPro"/>
</dbReference>
<keyword evidence="3 11" id="KW-0813">Transport</keyword>
<dbReference type="Proteomes" id="UP000270296">
    <property type="component" value="Unassembled WGS sequence"/>
</dbReference>
<evidence type="ECO:0000256" key="1">
    <source>
        <dbReference type="ARBA" id="ARBA00004245"/>
    </source>
</evidence>
<dbReference type="WBParaSite" id="SBAD_0000596101-mRNA-1">
    <property type="protein sequence ID" value="SBAD_0000596101-mRNA-1"/>
    <property type="gene ID" value="SBAD_0000596101"/>
</dbReference>
<evidence type="ECO:0000313" key="14">
    <source>
        <dbReference type="WBParaSite" id="SBAD_0000596101-mRNA-1"/>
    </source>
</evidence>
<dbReference type="OrthoDB" id="27603at2759"/>
<name>A0A183IQ38_9BILA</name>